<accession>A0A9Q0VQH2</accession>
<dbReference type="PANTHER" id="PTHR47939:SF13">
    <property type="entry name" value="OS03G0201400 PROTEIN"/>
    <property type="match status" value="1"/>
</dbReference>
<protein>
    <submittedName>
        <fullName evidence="4">PENTATRICOPEPTIDE REPEAT-CONTAINING PROTEIN-RELATED</fullName>
    </submittedName>
</protein>
<reference evidence="4" key="2">
    <citation type="journal article" date="2023" name="Int. J. Mol. Sci.">
        <title>De Novo Assembly and Annotation of 11 Diverse Shrub Willow (Salix) Genomes Reveals Novel Gene Organization in Sex-Linked Regions.</title>
        <authorList>
            <person name="Hyden B."/>
            <person name="Feng K."/>
            <person name="Yates T.B."/>
            <person name="Jawdy S."/>
            <person name="Cereghino C."/>
            <person name="Smart L.B."/>
            <person name="Muchero W."/>
        </authorList>
    </citation>
    <scope>NUCLEOTIDE SEQUENCE</scope>
    <source>
        <tissue evidence="4">Shoot tip</tissue>
    </source>
</reference>
<dbReference type="Pfam" id="PF01535">
    <property type="entry name" value="PPR"/>
    <property type="match status" value="1"/>
</dbReference>
<evidence type="ECO:0000256" key="2">
    <source>
        <dbReference type="ARBA" id="ARBA00022737"/>
    </source>
</evidence>
<dbReference type="InterPro" id="IPR011990">
    <property type="entry name" value="TPR-like_helical_dom_sf"/>
</dbReference>
<evidence type="ECO:0000313" key="5">
    <source>
        <dbReference type="Proteomes" id="UP001151752"/>
    </source>
</evidence>
<dbReference type="PROSITE" id="PS51375">
    <property type="entry name" value="PPR"/>
    <property type="match status" value="2"/>
</dbReference>
<feature type="repeat" description="PPR" evidence="3">
    <location>
        <begin position="142"/>
        <end position="176"/>
    </location>
</feature>
<feature type="repeat" description="PPR" evidence="3">
    <location>
        <begin position="107"/>
        <end position="141"/>
    </location>
</feature>
<dbReference type="InterPro" id="IPR050667">
    <property type="entry name" value="PPR-containing_protein"/>
</dbReference>
<evidence type="ECO:0000313" key="4">
    <source>
        <dbReference type="EMBL" id="KAJ6752752.1"/>
    </source>
</evidence>
<keyword evidence="5" id="KW-1185">Reference proteome</keyword>
<evidence type="ECO:0000256" key="3">
    <source>
        <dbReference type="PROSITE-ProRule" id="PRU00708"/>
    </source>
</evidence>
<dbReference type="AlphaFoldDB" id="A0A9Q0VQH2"/>
<dbReference type="Pfam" id="PF12854">
    <property type="entry name" value="PPR_1"/>
    <property type="match status" value="1"/>
</dbReference>
<name>A0A9Q0VQH2_9ROSI</name>
<keyword evidence="2" id="KW-0677">Repeat</keyword>
<dbReference type="InterPro" id="IPR002885">
    <property type="entry name" value="PPR_rpt"/>
</dbReference>
<dbReference type="NCBIfam" id="TIGR00756">
    <property type="entry name" value="PPR"/>
    <property type="match status" value="2"/>
</dbReference>
<reference evidence="4" key="1">
    <citation type="submission" date="2022-11" db="EMBL/GenBank/DDBJ databases">
        <authorList>
            <person name="Hyden B.L."/>
            <person name="Feng K."/>
            <person name="Yates T."/>
            <person name="Jawdy S."/>
            <person name="Smart L.B."/>
            <person name="Muchero W."/>
        </authorList>
    </citation>
    <scope>NUCLEOTIDE SEQUENCE</scope>
    <source>
        <tissue evidence="4">Shoot tip</tissue>
    </source>
</reference>
<comment type="similarity">
    <text evidence="1">Belongs to the PPR family. P subfamily.</text>
</comment>
<dbReference type="Gene3D" id="1.25.40.10">
    <property type="entry name" value="Tetratricopeptide repeat domain"/>
    <property type="match status" value="1"/>
</dbReference>
<dbReference type="Proteomes" id="UP001151752">
    <property type="component" value="Unassembled WGS sequence"/>
</dbReference>
<comment type="caution">
    <text evidence="4">The sequence shown here is derived from an EMBL/GenBank/DDBJ whole genome shotgun (WGS) entry which is preliminary data.</text>
</comment>
<dbReference type="Pfam" id="PF13041">
    <property type="entry name" value="PPR_2"/>
    <property type="match status" value="1"/>
</dbReference>
<gene>
    <name evidence="4" type="ORF">OIU74_027556</name>
</gene>
<dbReference type="EMBL" id="JAPFFM010000008">
    <property type="protein sequence ID" value="KAJ6752752.1"/>
    <property type="molecule type" value="Genomic_DNA"/>
</dbReference>
<proteinExistence type="inferred from homology"/>
<sequence>MNQQAESLLHFVVSRKGKGSASSVFASILETKGTLLSSFVFDALMSVYTECGYLADAIQCFRLTKKHNLKIPFNGCKCLLERMIKMSSPMVALEFYLEILDSGYPPNVYSFNVLMNRLCKEGKVKDAQLIFDEIWKTGLQPTAVSFNTLINGYYKSGNLEEGFRLKMVMEEFRVFPDVFTYSALIDGIV</sequence>
<dbReference type="PANTHER" id="PTHR47939">
    <property type="entry name" value="MEMBRANE-ASSOCIATED SALT-INDUCIBLE PROTEIN-LIKE"/>
    <property type="match status" value="1"/>
</dbReference>
<evidence type="ECO:0000256" key="1">
    <source>
        <dbReference type="ARBA" id="ARBA00007626"/>
    </source>
</evidence>
<organism evidence="4 5">
    <name type="scientific">Salix koriyanagi</name>
    <dbReference type="NCBI Taxonomy" id="2511006"/>
    <lineage>
        <taxon>Eukaryota</taxon>
        <taxon>Viridiplantae</taxon>
        <taxon>Streptophyta</taxon>
        <taxon>Embryophyta</taxon>
        <taxon>Tracheophyta</taxon>
        <taxon>Spermatophyta</taxon>
        <taxon>Magnoliopsida</taxon>
        <taxon>eudicotyledons</taxon>
        <taxon>Gunneridae</taxon>
        <taxon>Pentapetalae</taxon>
        <taxon>rosids</taxon>
        <taxon>fabids</taxon>
        <taxon>Malpighiales</taxon>
        <taxon>Salicaceae</taxon>
        <taxon>Saliceae</taxon>
        <taxon>Salix</taxon>
    </lineage>
</organism>